<dbReference type="PRINTS" id="PR00385">
    <property type="entry name" value="P450"/>
</dbReference>
<dbReference type="CDD" id="cd20628">
    <property type="entry name" value="CYP4"/>
    <property type="match status" value="1"/>
</dbReference>
<keyword evidence="13" id="KW-0472">Membrane</keyword>
<keyword evidence="8" id="KW-0256">Endoplasmic reticulum</keyword>
<evidence type="ECO:0000256" key="4">
    <source>
        <dbReference type="ARBA" id="ARBA00004406"/>
    </source>
</evidence>
<keyword evidence="7 14" id="KW-0479">Metal-binding</keyword>
<dbReference type="PANTHER" id="PTHR24291">
    <property type="entry name" value="CYTOCHROME P450 FAMILY 4"/>
    <property type="match status" value="1"/>
</dbReference>
<reference evidence="16 17" key="1">
    <citation type="submission" date="2025-05" db="UniProtKB">
        <authorList>
            <consortium name="RefSeq"/>
        </authorList>
    </citation>
    <scope>IDENTIFICATION</scope>
    <source>
        <tissue evidence="16 17">Whole body</tissue>
    </source>
</reference>
<dbReference type="InterPro" id="IPR017972">
    <property type="entry name" value="Cyt_P450_CS"/>
</dbReference>
<organism evidence="15 17">
    <name type="scientific">Polistes dominula</name>
    <name type="common">European paper wasp</name>
    <name type="synonym">Vespa dominula</name>
    <dbReference type="NCBI Taxonomy" id="743375"/>
    <lineage>
        <taxon>Eukaryota</taxon>
        <taxon>Metazoa</taxon>
        <taxon>Ecdysozoa</taxon>
        <taxon>Arthropoda</taxon>
        <taxon>Hexapoda</taxon>
        <taxon>Insecta</taxon>
        <taxon>Pterygota</taxon>
        <taxon>Neoptera</taxon>
        <taxon>Endopterygota</taxon>
        <taxon>Hymenoptera</taxon>
        <taxon>Apocrita</taxon>
        <taxon>Aculeata</taxon>
        <taxon>Vespoidea</taxon>
        <taxon>Vespidae</taxon>
        <taxon>Polistinae</taxon>
        <taxon>Polistini</taxon>
        <taxon>Polistes</taxon>
    </lineage>
</organism>
<name>A0ABM1J4A2_POLDO</name>
<dbReference type="RefSeq" id="XP_015187289.1">
    <property type="nucleotide sequence ID" value="XM_015331803.1"/>
</dbReference>
<accession>A0ABM1J4A2</accession>
<keyword evidence="10 14" id="KW-0560">Oxidoreductase</keyword>
<keyword evidence="11 14" id="KW-0408">Iron</keyword>
<evidence type="ECO:0000256" key="3">
    <source>
        <dbReference type="ARBA" id="ARBA00004174"/>
    </source>
</evidence>
<dbReference type="Gene3D" id="1.10.630.10">
    <property type="entry name" value="Cytochrome P450"/>
    <property type="match status" value="1"/>
</dbReference>
<keyword evidence="9" id="KW-0492">Microsome</keyword>
<keyword evidence="15" id="KW-1185">Reference proteome</keyword>
<dbReference type="SUPFAM" id="SSF48264">
    <property type="entry name" value="Cytochrome P450"/>
    <property type="match status" value="1"/>
</dbReference>
<evidence type="ECO:0000256" key="14">
    <source>
        <dbReference type="RuleBase" id="RU000461"/>
    </source>
</evidence>
<dbReference type="InterPro" id="IPR050196">
    <property type="entry name" value="Cytochrome_P450_Monoox"/>
</dbReference>
<evidence type="ECO:0000313" key="15">
    <source>
        <dbReference type="Proteomes" id="UP000694924"/>
    </source>
</evidence>
<evidence type="ECO:0000256" key="5">
    <source>
        <dbReference type="ARBA" id="ARBA00010617"/>
    </source>
</evidence>
<evidence type="ECO:0000256" key="2">
    <source>
        <dbReference type="ARBA" id="ARBA00003690"/>
    </source>
</evidence>
<evidence type="ECO:0000256" key="11">
    <source>
        <dbReference type="ARBA" id="ARBA00023004"/>
    </source>
</evidence>
<gene>
    <name evidence="16 17" type="primary">LOC107072127</name>
</gene>
<dbReference type="Proteomes" id="UP000694924">
    <property type="component" value="Unplaced"/>
</dbReference>
<dbReference type="Pfam" id="PF00067">
    <property type="entry name" value="p450"/>
    <property type="match status" value="1"/>
</dbReference>
<dbReference type="InterPro" id="IPR036396">
    <property type="entry name" value="Cyt_P450_sf"/>
</dbReference>
<evidence type="ECO:0000256" key="12">
    <source>
        <dbReference type="ARBA" id="ARBA00023033"/>
    </source>
</evidence>
<evidence type="ECO:0000256" key="9">
    <source>
        <dbReference type="ARBA" id="ARBA00022848"/>
    </source>
</evidence>
<comment type="subcellular location">
    <subcellularLocation>
        <location evidence="4">Endoplasmic reticulum membrane</location>
        <topology evidence="4">Peripheral membrane protein</topology>
    </subcellularLocation>
    <subcellularLocation>
        <location evidence="3">Microsome membrane</location>
        <topology evidence="3">Peripheral membrane protein</topology>
    </subcellularLocation>
</comment>
<evidence type="ECO:0000256" key="1">
    <source>
        <dbReference type="ARBA" id="ARBA00001971"/>
    </source>
</evidence>
<dbReference type="GeneID" id="107072127"/>
<comment type="function">
    <text evidence="2">May be involved in the metabolism of insect hormones and in the breakdown of synthetic insecticides.</text>
</comment>
<evidence type="ECO:0000256" key="13">
    <source>
        <dbReference type="ARBA" id="ARBA00023136"/>
    </source>
</evidence>
<dbReference type="InterPro" id="IPR001128">
    <property type="entry name" value="Cyt_P450"/>
</dbReference>
<keyword evidence="12 14" id="KW-0503">Monooxygenase</keyword>
<dbReference type="InterPro" id="IPR002401">
    <property type="entry name" value="Cyt_P450_E_grp-I"/>
</dbReference>
<evidence type="ECO:0000256" key="6">
    <source>
        <dbReference type="ARBA" id="ARBA00022617"/>
    </source>
</evidence>
<sequence length="514" mass="60382">MLAILSGLILFLILLHCCIRYRRAGRLLSLIPGPQEYPIIGNLHHIHIDFKHLPEKLWNLTYKHYPIFKIWSFFIYSVVLLHPDDIQQLLKSKQHIEKGFLYKLIRPWLSSGLLISSGEKWHLRRKMLTPAFHFNILQHYFTNLIDESQNLVEFLKKEGSGNPVVKDLKSFISQYTLNAICQSAFGIQLKEKSELETKYRHAVHEYIRIATFRFTKPWYMLDSIFKFSSYDRVQEETLKTLHSFSRNIIEERKSFHKQTNGKYLQIFENIENDDVSNKDLEKDDEYLYSKKRLSLLDLLIAASWKDNQIDEEGIREEVDTFMFGGHETTASALIFTLSLFAKHKDVQANIRNEVRTIMQDDNLTISSVSNLSYLERCIKESLRLYPPAFFLSRQICHDMQLKQYLIPSGTICVIDIHNVHRNPEYWPNPDVFDPDRFLPENTKKRHPYSYIPFSAGPRNCIGQKFAMLELKLFVAFILYNFELEPVDNLDDVKFMAGITLSSSKPLQVRFIPIT</sequence>
<evidence type="ECO:0000313" key="17">
    <source>
        <dbReference type="RefSeq" id="XP_015187290.1"/>
    </source>
</evidence>
<evidence type="ECO:0000256" key="8">
    <source>
        <dbReference type="ARBA" id="ARBA00022824"/>
    </source>
</evidence>
<evidence type="ECO:0000313" key="16">
    <source>
        <dbReference type="RefSeq" id="XP_015187289.1"/>
    </source>
</evidence>
<dbReference type="PRINTS" id="PR00463">
    <property type="entry name" value="EP450I"/>
</dbReference>
<keyword evidence="6 14" id="KW-0349">Heme</keyword>
<protein>
    <submittedName>
        <fullName evidence="16 17">Cytochrome P450 4C1-like isoform X1</fullName>
    </submittedName>
</protein>
<dbReference type="PANTHER" id="PTHR24291:SF189">
    <property type="entry name" value="CYTOCHROME P450 4C3-RELATED"/>
    <property type="match status" value="1"/>
</dbReference>
<proteinExistence type="inferred from homology"/>
<evidence type="ECO:0000256" key="7">
    <source>
        <dbReference type="ARBA" id="ARBA00022723"/>
    </source>
</evidence>
<comment type="cofactor">
    <cofactor evidence="1">
        <name>heme</name>
        <dbReference type="ChEBI" id="CHEBI:30413"/>
    </cofactor>
</comment>
<comment type="similarity">
    <text evidence="5 14">Belongs to the cytochrome P450 family.</text>
</comment>
<evidence type="ECO:0000256" key="10">
    <source>
        <dbReference type="ARBA" id="ARBA00023002"/>
    </source>
</evidence>
<dbReference type="RefSeq" id="XP_015187290.1">
    <property type="nucleotide sequence ID" value="XM_015331804.1"/>
</dbReference>
<dbReference type="PROSITE" id="PS00086">
    <property type="entry name" value="CYTOCHROME_P450"/>
    <property type="match status" value="1"/>
</dbReference>